<accession>A0A8R7UJQ7</accession>
<feature type="compositionally biased region" description="Low complexity" evidence="1">
    <location>
        <begin position="9"/>
        <end position="18"/>
    </location>
</feature>
<evidence type="ECO:0000256" key="1">
    <source>
        <dbReference type="SAM" id="MobiDB-lite"/>
    </source>
</evidence>
<dbReference type="EnsemblPlants" id="TuG1812G0500004371.01.T01">
    <property type="protein sequence ID" value="TuG1812G0500004371.01.T01"/>
    <property type="gene ID" value="TuG1812G0500004371.01"/>
</dbReference>
<protein>
    <submittedName>
        <fullName evidence="2">Uncharacterized protein</fullName>
    </submittedName>
</protein>
<name>A0A8R7UJQ7_TRIUA</name>
<organism evidence="2 3">
    <name type="scientific">Triticum urartu</name>
    <name type="common">Red wild einkorn</name>
    <name type="synonym">Crithodium urartu</name>
    <dbReference type="NCBI Taxonomy" id="4572"/>
    <lineage>
        <taxon>Eukaryota</taxon>
        <taxon>Viridiplantae</taxon>
        <taxon>Streptophyta</taxon>
        <taxon>Embryophyta</taxon>
        <taxon>Tracheophyta</taxon>
        <taxon>Spermatophyta</taxon>
        <taxon>Magnoliopsida</taxon>
        <taxon>Liliopsida</taxon>
        <taxon>Poales</taxon>
        <taxon>Poaceae</taxon>
        <taxon>BOP clade</taxon>
        <taxon>Pooideae</taxon>
        <taxon>Triticodae</taxon>
        <taxon>Triticeae</taxon>
        <taxon>Triticinae</taxon>
        <taxon>Triticum</taxon>
    </lineage>
</organism>
<reference evidence="3" key="1">
    <citation type="journal article" date="2013" name="Nature">
        <title>Draft genome of the wheat A-genome progenitor Triticum urartu.</title>
        <authorList>
            <person name="Ling H.Q."/>
            <person name="Zhao S."/>
            <person name="Liu D."/>
            <person name="Wang J."/>
            <person name="Sun H."/>
            <person name="Zhang C."/>
            <person name="Fan H."/>
            <person name="Li D."/>
            <person name="Dong L."/>
            <person name="Tao Y."/>
            <person name="Gao C."/>
            <person name="Wu H."/>
            <person name="Li Y."/>
            <person name="Cui Y."/>
            <person name="Guo X."/>
            <person name="Zheng S."/>
            <person name="Wang B."/>
            <person name="Yu K."/>
            <person name="Liang Q."/>
            <person name="Yang W."/>
            <person name="Lou X."/>
            <person name="Chen J."/>
            <person name="Feng M."/>
            <person name="Jian J."/>
            <person name="Zhang X."/>
            <person name="Luo G."/>
            <person name="Jiang Y."/>
            <person name="Liu J."/>
            <person name="Wang Z."/>
            <person name="Sha Y."/>
            <person name="Zhang B."/>
            <person name="Wu H."/>
            <person name="Tang D."/>
            <person name="Shen Q."/>
            <person name="Xue P."/>
            <person name="Zou S."/>
            <person name="Wang X."/>
            <person name="Liu X."/>
            <person name="Wang F."/>
            <person name="Yang Y."/>
            <person name="An X."/>
            <person name="Dong Z."/>
            <person name="Zhang K."/>
            <person name="Zhang X."/>
            <person name="Luo M.C."/>
            <person name="Dvorak J."/>
            <person name="Tong Y."/>
            <person name="Wang J."/>
            <person name="Yang H."/>
            <person name="Li Z."/>
            <person name="Wang D."/>
            <person name="Zhang A."/>
            <person name="Wang J."/>
        </authorList>
    </citation>
    <scope>NUCLEOTIDE SEQUENCE</scope>
    <source>
        <strain evidence="3">cv. G1812</strain>
    </source>
</reference>
<reference evidence="2" key="3">
    <citation type="submission" date="2022-06" db="UniProtKB">
        <authorList>
            <consortium name="EnsemblPlants"/>
        </authorList>
    </citation>
    <scope>IDENTIFICATION</scope>
</reference>
<dbReference type="Proteomes" id="UP000015106">
    <property type="component" value="Chromosome 5"/>
</dbReference>
<evidence type="ECO:0000313" key="2">
    <source>
        <dbReference type="EnsemblPlants" id="TuG1812G0500004371.01.T01"/>
    </source>
</evidence>
<evidence type="ECO:0000313" key="3">
    <source>
        <dbReference type="Proteomes" id="UP000015106"/>
    </source>
</evidence>
<dbReference type="Gramene" id="TuG1812G0500004371.01.T01">
    <property type="protein sequence ID" value="TuG1812G0500004371.01.T01"/>
    <property type="gene ID" value="TuG1812G0500004371.01"/>
</dbReference>
<sequence length="135" mass="14111">PPPPPPSASQPARATSPSAPSPSPSPPANGVGPAAPTRGDVYLGRQLVAAAAMGARTCAPEEDAERRRRRKEKRRALAKKTPSGVGCGAPLHTGEEGSPGHVEPATYDLKKRHNQLKTVLCGRCKLLSHGRCLTK</sequence>
<feature type="region of interest" description="Disordered" evidence="1">
    <location>
        <begin position="1"/>
        <end position="39"/>
    </location>
</feature>
<dbReference type="PANTHER" id="PTHR47569:SF2">
    <property type="entry name" value="NO-ASSOCIATED PROTEIN 1, CHLOROPLASTIC_MITOCHONDRIAL"/>
    <property type="match status" value="1"/>
</dbReference>
<feature type="compositionally biased region" description="Basic residues" evidence="1">
    <location>
        <begin position="67"/>
        <end position="78"/>
    </location>
</feature>
<dbReference type="GO" id="GO:0003924">
    <property type="term" value="F:GTPase activity"/>
    <property type="evidence" value="ECO:0007669"/>
    <property type="project" value="InterPro"/>
</dbReference>
<feature type="region of interest" description="Disordered" evidence="1">
    <location>
        <begin position="54"/>
        <end position="104"/>
    </location>
</feature>
<dbReference type="PANTHER" id="PTHR47569">
    <property type="entry name" value="NO-ASSOCIATED PROTEIN 1, CHLOROPLASTIC/MITOCHONDRIAL"/>
    <property type="match status" value="1"/>
</dbReference>
<keyword evidence="3" id="KW-1185">Reference proteome</keyword>
<reference evidence="2" key="2">
    <citation type="submission" date="2018-03" db="EMBL/GenBank/DDBJ databases">
        <title>The Triticum urartu genome reveals the dynamic nature of wheat genome evolution.</title>
        <authorList>
            <person name="Ling H."/>
            <person name="Ma B."/>
            <person name="Shi X."/>
            <person name="Liu H."/>
            <person name="Dong L."/>
            <person name="Sun H."/>
            <person name="Cao Y."/>
            <person name="Gao Q."/>
            <person name="Zheng S."/>
            <person name="Li Y."/>
            <person name="Yu Y."/>
            <person name="Du H."/>
            <person name="Qi M."/>
            <person name="Li Y."/>
            <person name="Yu H."/>
            <person name="Cui Y."/>
            <person name="Wang N."/>
            <person name="Chen C."/>
            <person name="Wu H."/>
            <person name="Zhao Y."/>
            <person name="Zhang J."/>
            <person name="Li Y."/>
            <person name="Zhou W."/>
            <person name="Zhang B."/>
            <person name="Hu W."/>
            <person name="Eijk M."/>
            <person name="Tang J."/>
            <person name="Witsenboer H."/>
            <person name="Zhao S."/>
            <person name="Li Z."/>
            <person name="Zhang A."/>
            <person name="Wang D."/>
            <person name="Liang C."/>
        </authorList>
    </citation>
    <scope>NUCLEOTIDE SEQUENCE [LARGE SCALE GENOMIC DNA]</scope>
    <source>
        <strain evidence="2">cv. G1812</strain>
    </source>
</reference>
<dbReference type="InterPro" id="IPR044229">
    <property type="entry name" value="NOA1"/>
</dbReference>
<dbReference type="AlphaFoldDB" id="A0A8R7UJQ7"/>
<proteinExistence type="predicted"/>